<dbReference type="Gene3D" id="3.30.1360.200">
    <property type="match status" value="1"/>
</dbReference>
<dbReference type="InterPro" id="IPR055344">
    <property type="entry name" value="SecD_SecF_C_bact"/>
</dbReference>
<feature type="transmembrane region" description="Helical" evidence="9">
    <location>
        <begin position="7"/>
        <end position="26"/>
    </location>
</feature>
<keyword evidence="2 9" id="KW-0813">Transport</keyword>
<evidence type="ECO:0000256" key="6">
    <source>
        <dbReference type="ARBA" id="ARBA00022989"/>
    </source>
</evidence>
<dbReference type="Pfam" id="PF02355">
    <property type="entry name" value="SecD_SecF_C"/>
    <property type="match status" value="1"/>
</dbReference>
<keyword evidence="8 9" id="KW-0472">Membrane</keyword>
<dbReference type="Pfam" id="PF22599">
    <property type="entry name" value="SecDF_P1_head"/>
    <property type="match status" value="1"/>
</dbReference>
<comment type="similarity">
    <text evidence="9">Belongs to the SecD/SecF family. SecD subfamily.</text>
</comment>
<dbReference type="InterPro" id="IPR048631">
    <property type="entry name" value="SecD_1st"/>
</dbReference>
<dbReference type="FunFam" id="1.20.1640.10:FF:000004">
    <property type="entry name" value="Protein translocase subunit SecD"/>
    <property type="match status" value="1"/>
</dbReference>
<feature type="transmembrane region" description="Helical" evidence="9">
    <location>
        <begin position="465"/>
        <end position="485"/>
    </location>
</feature>
<keyword evidence="4 9" id="KW-0812">Transmembrane</keyword>
<dbReference type="GO" id="GO:0043952">
    <property type="term" value="P:protein transport by the Sec complex"/>
    <property type="evidence" value="ECO:0007669"/>
    <property type="project" value="UniProtKB-UniRule"/>
</dbReference>
<dbReference type="InterPro" id="IPR022646">
    <property type="entry name" value="SecD/SecF_CS"/>
</dbReference>
<dbReference type="GO" id="GO:0065002">
    <property type="term" value="P:intracellular protein transmembrane transport"/>
    <property type="evidence" value="ECO:0007669"/>
    <property type="project" value="UniProtKB-UniRule"/>
</dbReference>
<dbReference type="NCBIfam" id="TIGR00916">
    <property type="entry name" value="2A0604s01"/>
    <property type="match status" value="1"/>
</dbReference>
<evidence type="ECO:0000313" key="13">
    <source>
        <dbReference type="EMBL" id="HGE78064.1"/>
    </source>
</evidence>
<evidence type="ECO:0000256" key="7">
    <source>
        <dbReference type="ARBA" id="ARBA00023010"/>
    </source>
</evidence>
<dbReference type="Pfam" id="PF07549">
    <property type="entry name" value="Sec_GG"/>
    <property type="match status" value="1"/>
</dbReference>
<dbReference type="Gene3D" id="3.30.70.3220">
    <property type="match status" value="1"/>
</dbReference>
<keyword evidence="5 9" id="KW-0653">Protein transport</keyword>
<comment type="function">
    <text evidence="9">Part of the Sec protein translocase complex. Interacts with the SecYEG preprotein conducting channel. SecDF uses the proton motive force (PMF) to complete protein translocation after the ATP-dependent function of SecA.</text>
</comment>
<dbReference type="InterPro" id="IPR048634">
    <property type="entry name" value="SecD_SecF_C"/>
</dbReference>
<dbReference type="InterPro" id="IPR001036">
    <property type="entry name" value="Acrflvin-R"/>
</dbReference>
<feature type="domain" description="SecDF P1 head subdomain" evidence="12">
    <location>
        <begin position="203"/>
        <end position="320"/>
    </location>
</feature>
<gene>
    <name evidence="9 13" type="primary">secD</name>
    <name evidence="13" type="ORF">ENX68_03570</name>
</gene>
<dbReference type="GO" id="GO:0015450">
    <property type="term" value="F:protein-transporting ATPase activity"/>
    <property type="evidence" value="ECO:0007669"/>
    <property type="project" value="InterPro"/>
</dbReference>
<proteinExistence type="inferred from homology"/>
<dbReference type="Gene3D" id="1.20.1640.10">
    <property type="entry name" value="Multidrug efflux transporter AcrB transmembrane domain"/>
    <property type="match status" value="1"/>
</dbReference>
<dbReference type="SUPFAM" id="SSF82866">
    <property type="entry name" value="Multidrug efflux transporter AcrB transmembrane domain"/>
    <property type="match status" value="1"/>
</dbReference>
<dbReference type="PANTHER" id="PTHR30081:SF1">
    <property type="entry name" value="PROTEIN TRANSLOCASE SUBUNIT SECD"/>
    <property type="match status" value="1"/>
</dbReference>
<evidence type="ECO:0000256" key="1">
    <source>
        <dbReference type="ARBA" id="ARBA00004651"/>
    </source>
</evidence>
<dbReference type="GO" id="GO:0005886">
    <property type="term" value="C:plasma membrane"/>
    <property type="evidence" value="ECO:0007669"/>
    <property type="project" value="UniProtKB-SubCell"/>
</dbReference>
<sequence length="503" mass="56059">MRGIGFRIALVIIIIIVGLYTIYPSFRLYSAKELSQEEERSLLKRAIHLGLDLKGGMHLVLEVDTTGLKEKPADLRDRALEIVKNRIDEFGVYEPTIEKQGSSRILIQLPGVDRERALNLIRKVAHLEFKLVSDKTQDVIKSMDKYLAKGDTTGFQEPFSSYLFGVEGDIGFDVRDEDSIKMLITQAKEVIPEGFEFYFGPKEIYQGKEVKRLYLLKKEPELTGETVRDAQHRPYQGPELQYTGSWVIDLEFKREAARQFASITGKNIGKRLAIVLDDVVQSAPYIRERIPQGKAQITGNFKAEEARDLAIVLRAGALPAPLKIAEERSVGPSLGKDSIIKGIRASLLGSLFVVLFMLIYYSLTGLIANFALLLNVIFLIGILSAFGGTLTMPGIAGIALTIAMSVDANILIFERIKEELRIGKTVRTAIDQGFSRAWLAIFDSNVTTIITGIVLYIFGTGPIRGFALTLIIGLIANLITAVFVTKAILDYFTYKFEVTKLRI</sequence>
<evidence type="ECO:0000256" key="9">
    <source>
        <dbReference type="HAMAP-Rule" id="MF_01463"/>
    </source>
</evidence>
<dbReference type="InterPro" id="IPR022813">
    <property type="entry name" value="SecD/SecF_arch_bac"/>
</dbReference>
<dbReference type="HAMAP" id="MF_01463_B">
    <property type="entry name" value="SecD_B"/>
    <property type="match status" value="1"/>
</dbReference>
<dbReference type="EMBL" id="DTOZ01000091">
    <property type="protein sequence ID" value="HGE78064.1"/>
    <property type="molecule type" value="Genomic_DNA"/>
</dbReference>
<dbReference type="InterPro" id="IPR054384">
    <property type="entry name" value="SecDF_P1_head"/>
</dbReference>
<feature type="transmembrane region" description="Helical" evidence="9">
    <location>
        <begin position="343"/>
        <end position="363"/>
    </location>
</feature>
<protein>
    <recommendedName>
        <fullName evidence="9">Protein translocase subunit SecD</fullName>
    </recommendedName>
</protein>
<dbReference type="GO" id="GO:0006605">
    <property type="term" value="P:protein targeting"/>
    <property type="evidence" value="ECO:0007669"/>
    <property type="project" value="UniProtKB-UniRule"/>
</dbReference>
<dbReference type="PANTHER" id="PTHR30081">
    <property type="entry name" value="PROTEIN-EXPORT MEMBRANE PROTEIN SEC"/>
    <property type="match status" value="1"/>
</dbReference>
<comment type="caution">
    <text evidence="9">Lacks conserved residue(s) required for the propagation of feature annotation.</text>
</comment>
<feature type="domain" description="Protein export membrane protein SecD/SecF C-terminal" evidence="10">
    <location>
        <begin position="323"/>
        <end position="492"/>
    </location>
</feature>
<evidence type="ECO:0000259" key="12">
    <source>
        <dbReference type="Pfam" id="PF22599"/>
    </source>
</evidence>
<accession>A0A7V3RH76</accession>
<name>A0A7V3RH76_UNCW3</name>
<evidence type="ECO:0000256" key="4">
    <source>
        <dbReference type="ARBA" id="ARBA00022692"/>
    </source>
</evidence>
<keyword evidence="6 9" id="KW-1133">Transmembrane helix</keyword>
<dbReference type="AlphaFoldDB" id="A0A7V3RH76"/>
<keyword evidence="7 9" id="KW-0811">Translocation</keyword>
<dbReference type="PRINTS" id="PR00702">
    <property type="entry name" value="ACRIFLAVINRP"/>
</dbReference>
<dbReference type="Pfam" id="PF21760">
    <property type="entry name" value="SecD_1st"/>
    <property type="match status" value="1"/>
</dbReference>
<evidence type="ECO:0000256" key="3">
    <source>
        <dbReference type="ARBA" id="ARBA00022475"/>
    </source>
</evidence>
<organism evidence="13">
    <name type="scientific">candidate division WOR-3 bacterium</name>
    <dbReference type="NCBI Taxonomy" id="2052148"/>
    <lineage>
        <taxon>Bacteria</taxon>
        <taxon>Bacteria division WOR-3</taxon>
    </lineage>
</organism>
<evidence type="ECO:0000259" key="11">
    <source>
        <dbReference type="Pfam" id="PF21760"/>
    </source>
</evidence>
<keyword evidence="3 9" id="KW-1003">Cell membrane</keyword>
<comment type="subcellular location">
    <subcellularLocation>
        <location evidence="1 9">Cell membrane</location>
        <topology evidence="1 9">Multi-pass membrane protein</topology>
    </subcellularLocation>
</comment>
<comment type="caution">
    <text evidence="13">The sequence shown here is derived from an EMBL/GenBank/DDBJ whole genome shotgun (WGS) entry which is preliminary data.</text>
</comment>
<feature type="domain" description="Protein translocase subunit SecDF P1" evidence="11">
    <location>
        <begin position="77"/>
        <end position="133"/>
    </location>
</feature>
<dbReference type="InterPro" id="IPR005791">
    <property type="entry name" value="SecD"/>
</dbReference>
<evidence type="ECO:0000259" key="10">
    <source>
        <dbReference type="Pfam" id="PF02355"/>
    </source>
</evidence>
<evidence type="ECO:0000256" key="5">
    <source>
        <dbReference type="ARBA" id="ARBA00022927"/>
    </source>
</evidence>
<comment type="subunit">
    <text evidence="9">Forms a complex with SecF. Part of the essential Sec protein translocation apparatus which comprises SecA, SecYEG and auxiliary proteins SecDF. Other proteins may also be involved.</text>
</comment>
<evidence type="ECO:0000256" key="8">
    <source>
        <dbReference type="ARBA" id="ARBA00023136"/>
    </source>
</evidence>
<reference evidence="13" key="1">
    <citation type="journal article" date="2020" name="mSystems">
        <title>Genome- and Community-Level Interaction Insights into Carbon Utilization and Element Cycling Functions of Hydrothermarchaeota in Hydrothermal Sediment.</title>
        <authorList>
            <person name="Zhou Z."/>
            <person name="Liu Y."/>
            <person name="Xu W."/>
            <person name="Pan J."/>
            <person name="Luo Z.H."/>
            <person name="Li M."/>
        </authorList>
    </citation>
    <scope>NUCLEOTIDE SEQUENCE [LARGE SCALE GENOMIC DNA]</scope>
    <source>
        <strain evidence="13">SpSt-961</strain>
    </source>
</reference>
<evidence type="ECO:0000256" key="2">
    <source>
        <dbReference type="ARBA" id="ARBA00022448"/>
    </source>
</evidence>
<feature type="transmembrane region" description="Helical" evidence="9">
    <location>
        <begin position="370"/>
        <end position="389"/>
    </location>
</feature>
<dbReference type="NCBIfam" id="TIGR01129">
    <property type="entry name" value="secD"/>
    <property type="match status" value="1"/>
</dbReference>
<feature type="transmembrane region" description="Helical" evidence="9">
    <location>
        <begin position="437"/>
        <end position="459"/>
    </location>
</feature>